<name>A0AC35U6Y9_9BILA</name>
<proteinExistence type="predicted"/>
<evidence type="ECO:0000313" key="2">
    <source>
        <dbReference type="WBParaSite" id="RSKR_0000834300.1"/>
    </source>
</evidence>
<dbReference type="Proteomes" id="UP000095286">
    <property type="component" value="Unplaced"/>
</dbReference>
<dbReference type="WBParaSite" id="RSKR_0000834300.1">
    <property type="protein sequence ID" value="RSKR_0000834300.1"/>
    <property type="gene ID" value="RSKR_0000834300"/>
</dbReference>
<organism evidence="1 2">
    <name type="scientific">Rhabditophanes sp. KR3021</name>
    <dbReference type="NCBI Taxonomy" id="114890"/>
    <lineage>
        <taxon>Eukaryota</taxon>
        <taxon>Metazoa</taxon>
        <taxon>Ecdysozoa</taxon>
        <taxon>Nematoda</taxon>
        <taxon>Chromadorea</taxon>
        <taxon>Rhabditida</taxon>
        <taxon>Tylenchina</taxon>
        <taxon>Panagrolaimomorpha</taxon>
        <taxon>Strongyloidoidea</taxon>
        <taxon>Alloionematidae</taxon>
        <taxon>Rhabditophanes</taxon>
    </lineage>
</organism>
<evidence type="ECO:0000313" key="1">
    <source>
        <dbReference type="Proteomes" id="UP000095286"/>
    </source>
</evidence>
<accession>A0AC35U6Y9</accession>
<sequence>MFCPYKQQIIWLICEAGLEGYLSEAGASYIDTKLGLNVVPPTGVVALAAPSFNYGKFDRAKARTKQTISNKWRKMARVFKRTGLPSKVGSLQVFVNGYEDACIMLRKWELKEEELPEFSNKHFLIQFQKLIILDYIIRNTDRGNDNWLIKCVMASGNNESIKADSIPINSNPAQVEDLIDLGNNEDKLNKEAVNATDRNNGETENGAEGLDISIDQSDIFKIIAKDQVNKGFAVSEPSSESEYQLLRDIEHSKCPKYFIAAIDNGLAFPFKHPDEFRGYPYGWAYLPFARIAFLPEITAKFVPLLENAYFVQEMCEELKQIFMKDSNFDKTFFSRQMSVMRGQIFNLKEALKVGKTPYDLCLMTPQYMCEVKIKKQKGRKGQKLRVPVGGNNGREDANTAQNGEAHPNSYIDLDNDSQPGTSRNSSATNNNTWSRLYAQRVQIRKPFFKFW</sequence>
<reference evidence="2" key="1">
    <citation type="submission" date="2016-11" db="UniProtKB">
        <authorList>
            <consortium name="WormBaseParasite"/>
        </authorList>
    </citation>
    <scope>IDENTIFICATION</scope>
    <source>
        <strain evidence="2">KR3021</strain>
    </source>
</reference>
<protein>
    <submittedName>
        <fullName evidence="2">Phosphatidylinositol 4-kinase type 2</fullName>
    </submittedName>
</protein>